<dbReference type="Proteomes" id="UP000183255">
    <property type="component" value="Unassembled WGS sequence"/>
</dbReference>
<evidence type="ECO:0000313" key="2">
    <source>
        <dbReference type="EMBL" id="SDI40086.1"/>
    </source>
</evidence>
<dbReference type="SUPFAM" id="SSF53067">
    <property type="entry name" value="Actin-like ATPase domain"/>
    <property type="match status" value="1"/>
</dbReference>
<evidence type="ECO:0000256" key="1">
    <source>
        <dbReference type="ARBA" id="ARBA00006479"/>
    </source>
</evidence>
<comment type="similarity">
    <text evidence="1">Belongs to the ROK (NagC/XylR) family.</text>
</comment>
<dbReference type="Pfam" id="PF00480">
    <property type="entry name" value="ROK"/>
    <property type="match status" value="1"/>
</dbReference>
<dbReference type="PANTHER" id="PTHR18964:SF149">
    <property type="entry name" value="BIFUNCTIONAL UDP-N-ACETYLGLUCOSAMINE 2-EPIMERASE_N-ACETYLMANNOSAMINE KINASE"/>
    <property type="match status" value="1"/>
</dbReference>
<organism evidence="2 3">
    <name type="scientific">Proteiniclasticum ruminis</name>
    <dbReference type="NCBI Taxonomy" id="398199"/>
    <lineage>
        <taxon>Bacteria</taxon>
        <taxon>Bacillati</taxon>
        <taxon>Bacillota</taxon>
        <taxon>Clostridia</taxon>
        <taxon>Eubacteriales</taxon>
        <taxon>Clostridiaceae</taxon>
        <taxon>Proteiniclasticum</taxon>
    </lineage>
</organism>
<keyword evidence="2" id="KW-0808">Transferase</keyword>
<evidence type="ECO:0000313" key="3">
    <source>
        <dbReference type="Proteomes" id="UP000183255"/>
    </source>
</evidence>
<sequence length="315" mass="33864">MAYLIGIDLGGTKIHTALTTKDGVILKEAVLPTLAEEGEEKVLERILQSIEEVIVKGAIRRDELLSIGIGAPGLIDQKEGVILTAANLPFENYPLSDAIERVYQVPVKVENDGNAALLGEYHLGERKKTKNLVYMTVSTGVGGAAMVEGNLLLGAKGAAFEVGHMPLVKDSSILCGCGQYGHVESYVSGTGIRRAMERALKSGEKSSIKEGTHFGTREIYEASKMGDALSCKILEEAYAYLGMTVSQVLTLLNPEVVILGGGVSFIGEDFLKRVQHHTQKHTLPLIYEACEIRLSSFKEKTGVMGAVAVALSEME</sequence>
<dbReference type="PANTHER" id="PTHR18964">
    <property type="entry name" value="ROK (REPRESSOR, ORF, KINASE) FAMILY"/>
    <property type="match status" value="1"/>
</dbReference>
<dbReference type="Gene3D" id="3.30.420.40">
    <property type="match status" value="2"/>
</dbReference>
<dbReference type="GO" id="GO:0016301">
    <property type="term" value="F:kinase activity"/>
    <property type="evidence" value="ECO:0007669"/>
    <property type="project" value="UniProtKB-KW"/>
</dbReference>
<dbReference type="InterPro" id="IPR043129">
    <property type="entry name" value="ATPase_NBD"/>
</dbReference>
<proteinExistence type="inferred from homology"/>
<name>A0A1G8K9D3_9CLOT</name>
<dbReference type="EMBL" id="FNDZ01000002">
    <property type="protein sequence ID" value="SDI40086.1"/>
    <property type="molecule type" value="Genomic_DNA"/>
</dbReference>
<dbReference type="AlphaFoldDB" id="A0A1G8K9D3"/>
<dbReference type="RefSeq" id="WP_031577791.1">
    <property type="nucleotide sequence ID" value="NZ_FNDZ01000002.1"/>
</dbReference>
<dbReference type="InterPro" id="IPR000600">
    <property type="entry name" value="ROK"/>
</dbReference>
<gene>
    <name evidence="2" type="ORF">SAMN05421804_102243</name>
</gene>
<keyword evidence="2" id="KW-0418">Kinase</keyword>
<reference evidence="2 3" key="1">
    <citation type="submission" date="2016-10" db="EMBL/GenBank/DDBJ databases">
        <authorList>
            <person name="de Groot N.N."/>
        </authorList>
    </citation>
    <scope>NUCLEOTIDE SEQUENCE [LARGE SCALE GENOMIC DNA]</scope>
    <source>
        <strain evidence="2 3">CGMCC 1.5058</strain>
    </source>
</reference>
<protein>
    <submittedName>
        <fullName evidence="2">Glucokinase</fullName>
    </submittedName>
</protein>
<accession>A0A1G8K9D3</accession>